<organism evidence="7 8">
    <name type="scientific">Candidatus Woesebacteria bacterium GW2011_GWA1_39_8</name>
    <dbReference type="NCBI Taxonomy" id="1618552"/>
    <lineage>
        <taxon>Bacteria</taxon>
        <taxon>Candidatus Woeseibacteriota</taxon>
    </lineage>
</organism>
<dbReference type="InterPro" id="IPR027417">
    <property type="entry name" value="P-loop_NTPase"/>
</dbReference>
<keyword evidence="2 5" id="KW-0812">Transmembrane</keyword>
<dbReference type="AlphaFoldDB" id="A0A0G0S2W7"/>
<evidence type="ECO:0000313" key="8">
    <source>
        <dbReference type="Proteomes" id="UP000034793"/>
    </source>
</evidence>
<comment type="subcellular location">
    <subcellularLocation>
        <location evidence="1">Cell membrane</location>
        <topology evidence="1">Multi-pass membrane protein</topology>
    </subcellularLocation>
</comment>
<feature type="domain" description="ABC transmembrane type-1" evidence="6">
    <location>
        <begin position="1"/>
        <end position="281"/>
    </location>
</feature>
<dbReference type="PANTHER" id="PTHR24221:SF503">
    <property type="entry name" value="MITOCHONDRIAL POTASSIUM CHANNEL ATP-BINDING SUBUNIT"/>
    <property type="match status" value="1"/>
</dbReference>
<dbReference type="Pfam" id="PF00005">
    <property type="entry name" value="ABC_tran"/>
    <property type="match status" value="1"/>
</dbReference>
<dbReference type="Gene3D" id="1.20.1560.10">
    <property type="entry name" value="ABC transporter type 1, transmembrane domain"/>
    <property type="match status" value="1"/>
</dbReference>
<dbReference type="InterPro" id="IPR003439">
    <property type="entry name" value="ABC_transporter-like_ATP-bd"/>
</dbReference>
<dbReference type="GO" id="GO:0005524">
    <property type="term" value="F:ATP binding"/>
    <property type="evidence" value="ECO:0007669"/>
    <property type="project" value="InterPro"/>
</dbReference>
<dbReference type="SUPFAM" id="SSF52540">
    <property type="entry name" value="P-loop containing nucleoside triphosphate hydrolases"/>
    <property type="match status" value="1"/>
</dbReference>
<dbReference type="PROSITE" id="PS50929">
    <property type="entry name" value="ABC_TM1F"/>
    <property type="match status" value="1"/>
</dbReference>
<evidence type="ECO:0000313" key="7">
    <source>
        <dbReference type="EMBL" id="KKR29045.1"/>
    </source>
</evidence>
<dbReference type="GO" id="GO:0140359">
    <property type="term" value="F:ABC-type transporter activity"/>
    <property type="evidence" value="ECO:0007669"/>
    <property type="project" value="InterPro"/>
</dbReference>
<gene>
    <name evidence="7" type="ORF">UT61_C0037G0018</name>
</gene>
<accession>A0A0G0S2W7</accession>
<protein>
    <recommendedName>
        <fullName evidence="6">ABC transmembrane type-1 domain-containing protein</fullName>
    </recommendedName>
</protein>
<dbReference type="PANTHER" id="PTHR24221">
    <property type="entry name" value="ATP-BINDING CASSETTE SUB-FAMILY B"/>
    <property type="match status" value="1"/>
</dbReference>
<reference evidence="7 8" key="1">
    <citation type="journal article" date="2015" name="Nature">
        <title>rRNA introns, odd ribosomes, and small enigmatic genomes across a large radiation of phyla.</title>
        <authorList>
            <person name="Brown C.T."/>
            <person name="Hug L.A."/>
            <person name="Thomas B.C."/>
            <person name="Sharon I."/>
            <person name="Castelle C.J."/>
            <person name="Singh A."/>
            <person name="Wilkins M.J."/>
            <person name="Williams K.H."/>
            <person name="Banfield J.F."/>
        </authorList>
    </citation>
    <scope>NUCLEOTIDE SEQUENCE [LARGE SCALE GENOMIC DNA]</scope>
</reference>
<name>A0A0G0S2W7_9BACT</name>
<dbReference type="InterPro" id="IPR039421">
    <property type="entry name" value="Type_1_exporter"/>
</dbReference>
<feature type="transmembrane region" description="Helical" evidence="5">
    <location>
        <begin position="137"/>
        <end position="157"/>
    </location>
</feature>
<comment type="caution">
    <text evidence="7">The sequence shown here is derived from an EMBL/GenBank/DDBJ whole genome shotgun (WGS) entry which is preliminary data.</text>
</comment>
<proteinExistence type="predicted"/>
<feature type="transmembrane region" description="Helical" evidence="5">
    <location>
        <begin position="109"/>
        <end position="131"/>
    </location>
</feature>
<dbReference type="InterPro" id="IPR011527">
    <property type="entry name" value="ABC1_TM_dom"/>
</dbReference>
<evidence type="ECO:0000256" key="4">
    <source>
        <dbReference type="ARBA" id="ARBA00023136"/>
    </source>
</evidence>
<evidence type="ECO:0000259" key="6">
    <source>
        <dbReference type="PROSITE" id="PS50929"/>
    </source>
</evidence>
<dbReference type="GO" id="GO:0005886">
    <property type="term" value="C:plasma membrane"/>
    <property type="evidence" value="ECO:0007669"/>
    <property type="project" value="UniProtKB-SubCell"/>
</dbReference>
<keyword evidence="3 5" id="KW-1133">Transmembrane helix</keyword>
<dbReference type="GO" id="GO:0016887">
    <property type="term" value="F:ATP hydrolysis activity"/>
    <property type="evidence" value="ECO:0007669"/>
    <property type="project" value="InterPro"/>
</dbReference>
<dbReference type="Pfam" id="PF00664">
    <property type="entry name" value="ABC_membrane"/>
    <property type="match status" value="1"/>
</dbReference>
<dbReference type="SUPFAM" id="SSF90123">
    <property type="entry name" value="ABC transporter transmembrane region"/>
    <property type="match status" value="1"/>
</dbReference>
<dbReference type="EMBL" id="LBXL01000037">
    <property type="protein sequence ID" value="KKR29045.1"/>
    <property type="molecule type" value="Genomic_DNA"/>
</dbReference>
<dbReference type="Gene3D" id="3.40.50.300">
    <property type="entry name" value="P-loop containing nucleotide triphosphate hydrolases"/>
    <property type="match status" value="1"/>
</dbReference>
<feature type="transmembrane region" description="Helical" evidence="5">
    <location>
        <begin position="38"/>
        <end position="59"/>
    </location>
</feature>
<evidence type="ECO:0000256" key="1">
    <source>
        <dbReference type="ARBA" id="ARBA00004651"/>
    </source>
</evidence>
<feature type="non-terminal residue" evidence="7">
    <location>
        <position position="393"/>
    </location>
</feature>
<evidence type="ECO:0000256" key="3">
    <source>
        <dbReference type="ARBA" id="ARBA00022989"/>
    </source>
</evidence>
<evidence type="ECO:0000256" key="5">
    <source>
        <dbReference type="SAM" id="Phobius"/>
    </source>
</evidence>
<dbReference type="InterPro" id="IPR036640">
    <property type="entry name" value="ABC1_TM_sf"/>
</dbReference>
<keyword evidence="4 5" id="KW-0472">Membrane</keyword>
<evidence type="ECO:0000256" key="2">
    <source>
        <dbReference type="ARBA" id="ARBA00022692"/>
    </source>
</evidence>
<sequence length="393" mass="45317">MFIVLIILSPVVESLTPYFYKLFVDTIPKMDYNLMLKILLFYIGIQFIALMLSSAKFLVGDILGLEAVAKTLATVFSHIHNLDFAFHSSKSSGSLISAIKRGEGAMWNLYFSIHFRIVDVLVRFIVLLYFFKNLNSTIFLLTIATFTIASIIMLVFVKFNVERRRKVNQLEDDISAVVVDNMINFETVKLFVKESWEQKRLSEIQIDWKKAVWKYVYTYRGLDISMGTLINLSIFSILLYALNMTIKGFFTLGDFILVAVFLQSFFPHLYELVWGFRDIAKSYSDIEKYFGILDNDIKIKDPEIPKFLDKVRGEIEFKNTSFTYSESKKEAVKNISLPIRQGQSIALVGRSGSGKTTLIKLLMRFYDVDRGSITIDNIDIRKFTKSHLRSFMG</sequence>
<dbReference type="Proteomes" id="UP000034793">
    <property type="component" value="Unassembled WGS sequence"/>
</dbReference>
<feature type="transmembrane region" description="Helical" evidence="5">
    <location>
        <begin position="224"/>
        <end position="242"/>
    </location>
</feature>